<dbReference type="Proteomes" id="UP001303373">
    <property type="component" value="Chromosome 1"/>
</dbReference>
<dbReference type="PANTHER" id="PTHR12305:SF81">
    <property type="entry name" value="PHOSPHATIDYLINOSITOL 3,4,5-TRISPHOSPHATE 3-PHOSPHATASE AND DUAL-SPECIFICITY PROTEIN PHOSPHATASE PTEN"/>
    <property type="match status" value="1"/>
</dbReference>
<evidence type="ECO:0000259" key="5">
    <source>
        <dbReference type="PROSITE" id="PS51181"/>
    </source>
</evidence>
<dbReference type="InterPro" id="IPR051281">
    <property type="entry name" value="Dual-spec_lipid-protein_phosph"/>
</dbReference>
<dbReference type="InterPro" id="IPR000387">
    <property type="entry name" value="Tyr_Pase_dom"/>
</dbReference>
<dbReference type="InterPro" id="IPR029021">
    <property type="entry name" value="Prot-tyrosine_phosphatase-like"/>
</dbReference>
<proteinExistence type="predicted"/>
<dbReference type="GO" id="GO:0005829">
    <property type="term" value="C:cytosol"/>
    <property type="evidence" value="ECO:0007669"/>
    <property type="project" value="TreeGrafter"/>
</dbReference>
<dbReference type="GO" id="GO:0046856">
    <property type="term" value="P:phosphatidylinositol dephosphorylation"/>
    <property type="evidence" value="ECO:0007669"/>
    <property type="project" value="TreeGrafter"/>
</dbReference>
<evidence type="ECO:0000259" key="4">
    <source>
        <dbReference type="PROSITE" id="PS50056"/>
    </source>
</evidence>
<name>A0AAQ3LXA1_9PEZI</name>
<evidence type="ECO:0000313" key="6">
    <source>
        <dbReference type="EMBL" id="WPG97261.1"/>
    </source>
</evidence>
<feature type="compositionally biased region" description="Basic and acidic residues" evidence="3">
    <location>
        <begin position="423"/>
        <end position="441"/>
    </location>
</feature>
<dbReference type="GO" id="GO:0051896">
    <property type="term" value="P:regulation of phosphatidylinositol 3-kinase/protein kinase B signal transduction"/>
    <property type="evidence" value="ECO:0007669"/>
    <property type="project" value="TreeGrafter"/>
</dbReference>
<feature type="compositionally biased region" description="Polar residues" evidence="3">
    <location>
        <begin position="493"/>
        <end position="506"/>
    </location>
</feature>
<organism evidence="6 7">
    <name type="scientific">Acrodontium crateriforme</name>
    <dbReference type="NCBI Taxonomy" id="150365"/>
    <lineage>
        <taxon>Eukaryota</taxon>
        <taxon>Fungi</taxon>
        <taxon>Dikarya</taxon>
        <taxon>Ascomycota</taxon>
        <taxon>Pezizomycotina</taxon>
        <taxon>Dothideomycetes</taxon>
        <taxon>Dothideomycetidae</taxon>
        <taxon>Mycosphaerellales</taxon>
        <taxon>Teratosphaeriaceae</taxon>
        <taxon>Acrodontium</taxon>
    </lineage>
</organism>
<dbReference type="SMART" id="SM00404">
    <property type="entry name" value="PTPc_motif"/>
    <property type="match status" value="1"/>
</dbReference>
<evidence type="ECO:0000313" key="7">
    <source>
        <dbReference type="Proteomes" id="UP001303373"/>
    </source>
</evidence>
<dbReference type="EC" id="3.1.3.67" evidence="1"/>
<dbReference type="InterPro" id="IPR000340">
    <property type="entry name" value="Dual-sp_phosphatase_cat-dom"/>
</dbReference>
<gene>
    <name evidence="6" type="ORF">R9X50_00003300</name>
</gene>
<dbReference type="AlphaFoldDB" id="A0AAQ3LXA1"/>
<accession>A0AAQ3LXA1</accession>
<dbReference type="InterPro" id="IPR029023">
    <property type="entry name" value="Tensin_phosphatase"/>
</dbReference>
<feature type="region of interest" description="Disordered" evidence="3">
    <location>
        <begin position="261"/>
        <end position="290"/>
    </location>
</feature>
<dbReference type="GO" id="GO:0042995">
    <property type="term" value="C:cell projection"/>
    <property type="evidence" value="ECO:0007669"/>
    <property type="project" value="TreeGrafter"/>
</dbReference>
<feature type="domain" description="Phosphatase tensin-type" evidence="5">
    <location>
        <begin position="12"/>
        <end position="190"/>
    </location>
</feature>
<evidence type="ECO:0000256" key="3">
    <source>
        <dbReference type="SAM" id="MobiDB-lite"/>
    </source>
</evidence>
<dbReference type="InterPro" id="IPR016130">
    <property type="entry name" value="Tyr_Pase_AS"/>
</dbReference>
<dbReference type="PROSITE" id="PS00383">
    <property type="entry name" value="TYR_PHOSPHATASE_1"/>
    <property type="match status" value="1"/>
</dbReference>
<dbReference type="CDD" id="cd14497">
    <property type="entry name" value="PTP_PTEN-like"/>
    <property type="match status" value="1"/>
</dbReference>
<dbReference type="GO" id="GO:0004725">
    <property type="term" value="F:protein tyrosine phosphatase activity"/>
    <property type="evidence" value="ECO:0007669"/>
    <property type="project" value="TreeGrafter"/>
</dbReference>
<dbReference type="GO" id="GO:0043491">
    <property type="term" value="P:phosphatidylinositol 3-kinase/protein kinase B signal transduction"/>
    <property type="evidence" value="ECO:0007669"/>
    <property type="project" value="TreeGrafter"/>
</dbReference>
<dbReference type="PANTHER" id="PTHR12305">
    <property type="entry name" value="PHOSPHATASE WITH HOMOLOGY TO TENSIN"/>
    <property type="match status" value="1"/>
</dbReference>
<feature type="domain" description="Tyrosine specific protein phosphatases" evidence="4">
    <location>
        <begin position="109"/>
        <end position="162"/>
    </location>
</feature>
<evidence type="ECO:0000256" key="1">
    <source>
        <dbReference type="ARBA" id="ARBA00013015"/>
    </source>
</evidence>
<keyword evidence="7" id="KW-1185">Reference proteome</keyword>
<reference evidence="6 7" key="1">
    <citation type="submission" date="2023-11" db="EMBL/GenBank/DDBJ databases">
        <title>An acidophilic fungus is an integral part of prey digestion in a carnivorous sundew plant.</title>
        <authorList>
            <person name="Tsai I.J."/>
        </authorList>
    </citation>
    <scope>NUCLEOTIDE SEQUENCE [LARGE SCALE GENOMIC DNA]</scope>
    <source>
        <strain evidence="6">169a</strain>
    </source>
</reference>
<feature type="region of interest" description="Disordered" evidence="3">
    <location>
        <begin position="408"/>
        <end position="535"/>
    </location>
</feature>
<sequence length="535" mass="59259">MTSLLRQIVAGPRARHEETGLDLCYVTDNICVTSGPGHTYPQLAYRNPIKDVVKWLDSKHGEEWAVFEFRGEGTGYPDSDVYNRIHHYPWPDHHPPPFALIPLIMASMRNWIKGEENKAKGRVAVVHCKAGKGRSGTVTCSYLISEEGWDLEAAKNRFTERRMKPGFGAGISIPSQVRWLGYVDRWNKRGKMYVERPVEVLELHVWGLRNGVKIAVEGFVDEGKVIKSFHTFSRDERNIVRGSIVKGTGLADVALEAMGKGKKKSTMLEPSPVPKSQADGSEATLNSKKDGIDGMDSDLLTDNGGDVIFRPNSRVILPTSDINVDFERRNRSKYGGFTMVTSVAHVWFNSYFEGQGPEKNGKPYESGVFEIEWDAMDGIKGSSRKGTRAFDKIAVLWKAVEVEASTPVIIHEPPQGQNVEQLRPADWRGNDEHSDDFEKKLGLRSATTESAAVSRASSYKSTTNNSTEDKDVPDESEGVKQHLPDNVGHDTQTDGTTEGLATSSSAEDLPGENPQESHHLGLGTIHRTKKSDTVS</sequence>
<dbReference type="Pfam" id="PF00782">
    <property type="entry name" value="DSPc"/>
    <property type="match status" value="1"/>
</dbReference>
<dbReference type="PROSITE" id="PS51181">
    <property type="entry name" value="PPASE_TENSIN"/>
    <property type="match status" value="1"/>
</dbReference>
<evidence type="ECO:0000256" key="2">
    <source>
        <dbReference type="ARBA" id="ARBA00022801"/>
    </source>
</evidence>
<dbReference type="SUPFAM" id="SSF52799">
    <property type="entry name" value="(Phosphotyrosine protein) phosphatases II"/>
    <property type="match status" value="1"/>
</dbReference>
<dbReference type="Gene3D" id="3.90.190.10">
    <property type="entry name" value="Protein tyrosine phosphatase superfamily"/>
    <property type="match status" value="1"/>
</dbReference>
<dbReference type="EMBL" id="CP138580">
    <property type="protein sequence ID" value="WPG97261.1"/>
    <property type="molecule type" value="Genomic_DNA"/>
</dbReference>
<dbReference type="InterPro" id="IPR003595">
    <property type="entry name" value="Tyr_Pase_cat"/>
</dbReference>
<keyword evidence="2" id="KW-0378">Hydrolase</keyword>
<dbReference type="GO" id="GO:0005886">
    <property type="term" value="C:plasma membrane"/>
    <property type="evidence" value="ECO:0007669"/>
    <property type="project" value="TreeGrafter"/>
</dbReference>
<protein>
    <recommendedName>
        <fullName evidence="1">phosphatidylinositol-3,4,5-trisphosphate 3-phosphatase</fullName>
        <ecNumber evidence="1">3.1.3.67</ecNumber>
    </recommendedName>
</protein>
<dbReference type="GO" id="GO:0005634">
    <property type="term" value="C:nucleus"/>
    <property type="evidence" value="ECO:0007669"/>
    <property type="project" value="TreeGrafter"/>
</dbReference>
<dbReference type="GO" id="GO:0016314">
    <property type="term" value="F:phosphatidylinositol-3,4,5-trisphosphate 3-phosphatase activity"/>
    <property type="evidence" value="ECO:0007669"/>
    <property type="project" value="UniProtKB-EC"/>
</dbReference>
<feature type="compositionally biased region" description="Polar residues" evidence="3">
    <location>
        <begin position="445"/>
        <end position="466"/>
    </location>
</feature>
<dbReference type="PROSITE" id="PS50056">
    <property type="entry name" value="TYR_PHOSPHATASE_2"/>
    <property type="match status" value="1"/>
</dbReference>
<feature type="compositionally biased region" description="Basic and acidic residues" evidence="3">
    <location>
        <begin position="477"/>
        <end position="492"/>
    </location>
</feature>